<dbReference type="InterPro" id="IPR052538">
    <property type="entry name" value="Flavonoid_dioxygenase-like"/>
</dbReference>
<dbReference type="Pfam" id="PF07883">
    <property type="entry name" value="Cupin_2"/>
    <property type="match status" value="1"/>
</dbReference>
<dbReference type="AlphaFoldDB" id="A0A1F5BTN6"/>
<organism evidence="2 3">
    <name type="scientific">Candidatus Azambacteria bacterium RIFCSPLOWO2_01_FULL_46_25</name>
    <dbReference type="NCBI Taxonomy" id="1797298"/>
    <lineage>
        <taxon>Bacteria</taxon>
        <taxon>Candidatus Azamiibacteriota</taxon>
    </lineage>
</organism>
<comment type="caution">
    <text evidence="2">The sequence shown here is derived from an EMBL/GenBank/DDBJ whole genome shotgun (WGS) entry which is preliminary data.</text>
</comment>
<gene>
    <name evidence="2" type="ORF">A2988_00650</name>
</gene>
<reference evidence="2 3" key="1">
    <citation type="journal article" date="2016" name="Nat. Commun.">
        <title>Thousands of microbial genomes shed light on interconnected biogeochemical processes in an aquifer system.</title>
        <authorList>
            <person name="Anantharaman K."/>
            <person name="Brown C.T."/>
            <person name="Hug L.A."/>
            <person name="Sharon I."/>
            <person name="Castelle C.J."/>
            <person name="Probst A.J."/>
            <person name="Thomas B.C."/>
            <person name="Singh A."/>
            <person name="Wilkins M.J."/>
            <person name="Karaoz U."/>
            <person name="Brodie E.L."/>
            <person name="Williams K.H."/>
            <person name="Hubbard S.S."/>
            <person name="Banfield J.F."/>
        </authorList>
    </citation>
    <scope>NUCLEOTIDE SEQUENCE [LARGE SCALE GENOMIC DNA]</scope>
</reference>
<dbReference type="SUPFAM" id="SSF51182">
    <property type="entry name" value="RmlC-like cupins"/>
    <property type="match status" value="1"/>
</dbReference>
<dbReference type="CDD" id="cd02223">
    <property type="entry name" value="cupin_Bh2720-like"/>
    <property type="match status" value="1"/>
</dbReference>
<dbReference type="InterPro" id="IPR013096">
    <property type="entry name" value="Cupin_2"/>
</dbReference>
<dbReference type="PANTHER" id="PTHR43346">
    <property type="entry name" value="LIGAND BINDING DOMAIN PROTEIN, PUTATIVE (AFU_ORTHOLOGUE AFUA_6G14370)-RELATED"/>
    <property type="match status" value="1"/>
</dbReference>
<proteinExistence type="predicted"/>
<dbReference type="EMBL" id="MEYS01000002">
    <property type="protein sequence ID" value="OGD33981.1"/>
    <property type="molecule type" value="Genomic_DNA"/>
</dbReference>
<dbReference type="Proteomes" id="UP000176650">
    <property type="component" value="Unassembled WGS sequence"/>
</dbReference>
<dbReference type="InterPro" id="IPR014710">
    <property type="entry name" value="RmlC-like_jellyroll"/>
</dbReference>
<dbReference type="PANTHER" id="PTHR43346:SF1">
    <property type="entry name" value="QUERCETIN 2,3-DIOXYGENASE-RELATED"/>
    <property type="match status" value="1"/>
</dbReference>
<name>A0A1F5BTN6_9BACT</name>
<dbReference type="STRING" id="1797298.A2988_00650"/>
<protein>
    <submittedName>
        <fullName evidence="2">Cupin</fullName>
    </submittedName>
</protein>
<evidence type="ECO:0000313" key="3">
    <source>
        <dbReference type="Proteomes" id="UP000176650"/>
    </source>
</evidence>
<evidence type="ECO:0000313" key="2">
    <source>
        <dbReference type="EMBL" id="OGD33981.1"/>
    </source>
</evidence>
<evidence type="ECO:0000259" key="1">
    <source>
        <dbReference type="Pfam" id="PF07883"/>
    </source>
</evidence>
<accession>A0A1F5BTN6</accession>
<dbReference type="InterPro" id="IPR011051">
    <property type="entry name" value="RmlC_Cupin_sf"/>
</dbReference>
<sequence length="131" mass="14641">MKGYIINIEKETKENTDFRRVLYTAKHSQLVVMSLLPGEEIGKEIHTLDQFIRLEEGEGLAILNGIEHAIKADDSIVIPAGTEHNIINTSADAAMKLYTIYSPPEHEDGTIHKTKADAMAAHEHFDDKTTE</sequence>
<feature type="domain" description="Cupin type-2" evidence="1">
    <location>
        <begin position="32"/>
        <end position="101"/>
    </location>
</feature>
<dbReference type="Gene3D" id="2.60.120.10">
    <property type="entry name" value="Jelly Rolls"/>
    <property type="match status" value="1"/>
</dbReference>